<dbReference type="PANTHER" id="PTHR43638">
    <property type="entry name" value="OXIDOREDUCTASE, ALDO/KETO REDUCTASE FAMILY PROTEIN"/>
    <property type="match status" value="1"/>
</dbReference>
<sequence length="323" mass="35307">MKNFGPPAFSPVPFFDARLNRARFLQLVAVLPMTSAMTAVAQHLPAITMNTRPIPSTQEALPVVGCGTWIGFDQRPGSDEYQRLPGVLDALFAAGGTVIDSSPMYGRSEETTGELLAAAAKPRGTKPFLATKVWTSGREAGIAQMEQSFARLRTQRMDLMQVHNLMDWKTHLSTLRGWKEQGRVRYLGITHYTASAYREVEAVLRAEKLDFLQINYSLDAREAEERLLPLAAERGVAVIVNMPFGGGGLLRRLRGKPLPAWAGEIGCTSWAQVLLKFVLSHPAVTCTIPGTSRAEHMADNAAAGAGAFPDAAFWRRNAASVER</sequence>
<comment type="caution">
    <text evidence="3">The sequence shown here is derived from an EMBL/GenBank/DDBJ whole genome shotgun (WGS) entry which is preliminary data.</text>
</comment>
<feature type="chain" id="PRO_5043555308" evidence="1">
    <location>
        <begin position="42"/>
        <end position="323"/>
    </location>
</feature>
<evidence type="ECO:0000313" key="4">
    <source>
        <dbReference type="Proteomes" id="UP001224845"/>
    </source>
</evidence>
<accession>A0AAW8E8F2</accession>
<keyword evidence="1" id="KW-0732">Signal</keyword>
<dbReference type="InterPro" id="IPR036812">
    <property type="entry name" value="NAD(P)_OxRdtase_dom_sf"/>
</dbReference>
<name>A0AAW8E8F2_VARPD</name>
<dbReference type="Pfam" id="PF00248">
    <property type="entry name" value="Aldo_ket_red"/>
    <property type="match status" value="1"/>
</dbReference>
<evidence type="ECO:0000313" key="3">
    <source>
        <dbReference type="EMBL" id="MDP9969526.1"/>
    </source>
</evidence>
<gene>
    <name evidence="3" type="ORF">J2W39_000754</name>
</gene>
<dbReference type="Proteomes" id="UP001224845">
    <property type="component" value="Unassembled WGS sequence"/>
</dbReference>
<dbReference type="CDD" id="cd19095">
    <property type="entry name" value="AKR_PA4992-like"/>
    <property type="match status" value="1"/>
</dbReference>
<reference evidence="3" key="1">
    <citation type="submission" date="2023-07" db="EMBL/GenBank/DDBJ databases">
        <title>Sorghum-associated microbial communities from plants grown in Nebraska, USA.</title>
        <authorList>
            <person name="Schachtman D."/>
        </authorList>
    </citation>
    <scope>NUCLEOTIDE SEQUENCE</scope>
    <source>
        <strain evidence="3">DS3315</strain>
    </source>
</reference>
<dbReference type="AlphaFoldDB" id="A0AAW8E8F2"/>
<dbReference type="Gene3D" id="3.20.20.100">
    <property type="entry name" value="NADP-dependent oxidoreductase domain"/>
    <property type="match status" value="1"/>
</dbReference>
<dbReference type="PANTHER" id="PTHR43638:SF3">
    <property type="entry name" value="ALDEHYDE REDUCTASE"/>
    <property type="match status" value="1"/>
</dbReference>
<evidence type="ECO:0000256" key="1">
    <source>
        <dbReference type="SAM" id="SignalP"/>
    </source>
</evidence>
<dbReference type="InterPro" id="IPR023210">
    <property type="entry name" value="NADP_OxRdtase_dom"/>
</dbReference>
<dbReference type="RefSeq" id="WP_278876612.1">
    <property type="nucleotide sequence ID" value="NZ_CAXUQF020000001.1"/>
</dbReference>
<evidence type="ECO:0000259" key="2">
    <source>
        <dbReference type="Pfam" id="PF00248"/>
    </source>
</evidence>
<dbReference type="EMBL" id="JAUSRV010000002">
    <property type="protein sequence ID" value="MDP9969526.1"/>
    <property type="molecule type" value="Genomic_DNA"/>
</dbReference>
<protein>
    <submittedName>
        <fullName evidence="3">Aryl-alcohol dehydrogenase-like predicted oxidoreductase</fullName>
    </submittedName>
</protein>
<organism evidence="3 4">
    <name type="scientific">Variovorax paradoxus</name>
    <dbReference type="NCBI Taxonomy" id="34073"/>
    <lineage>
        <taxon>Bacteria</taxon>
        <taxon>Pseudomonadati</taxon>
        <taxon>Pseudomonadota</taxon>
        <taxon>Betaproteobacteria</taxon>
        <taxon>Burkholderiales</taxon>
        <taxon>Comamonadaceae</taxon>
        <taxon>Variovorax</taxon>
    </lineage>
</organism>
<feature type="signal peptide" evidence="1">
    <location>
        <begin position="1"/>
        <end position="41"/>
    </location>
</feature>
<proteinExistence type="predicted"/>
<feature type="domain" description="NADP-dependent oxidoreductase" evidence="2">
    <location>
        <begin position="65"/>
        <end position="311"/>
    </location>
</feature>
<dbReference type="SUPFAM" id="SSF51430">
    <property type="entry name" value="NAD(P)-linked oxidoreductase"/>
    <property type="match status" value="1"/>
</dbReference>